<keyword evidence="1 2" id="KW-0694">RNA-binding</keyword>
<evidence type="ECO:0000313" key="5">
    <source>
        <dbReference type="EMBL" id="KAB0801725.1"/>
    </source>
</evidence>
<organism evidence="5 6">
    <name type="scientific">Photinus pyralis</name>
    <name type="common">Common eastern firefly</name>
    <name type="synonym">Lampyris pyralis</name>
    <dbReference type="NCBI Taxonomy" id="7054"/>
    <lineage>
        <taxon>Eukaryota</taxon>
        <taxon>Metazoa</taxon>
        <taxon>Ecdysozoa</taxon>
        <taxon>Arthropoda</taxon>
        <taxon>Hexapoda</taxon>
        <taxon>Insecta</taxon>
        <taxon>Pterygota</taxon>
        <taxon>Neoptera</taxon>
        <taxon>Endopterygota</taxon>
        <taxon>Coleoptera</taxon>
        <taxon>Polyphaga</taxon>
        <taxon>Elateriformia</taxon>
        <taxon>Elateroidea</taxon>
        <taxon>Lampyridae</taxon>
        <taxon>Lampyrinae</taxon>
        <taxon>Photinus</taxon>
    </lineage>
</organism>
<dbReference type="PANTHER" id="PTHR46205">
    <property type="entry name" value="LOQUACIOUS, ISOFORM B"/>
    <property type="match status" value="1"/>
</dbReference>
<dbReference type="GO" id="GO:0016442">
    <property type="term" value="C:RISC complex"/>
    <property type="evidence" value="ECO:0007669"/>
    <property type="project" value="TreeGrafter"/>
</dbReference>
<dbReference type="GO" id="GO:0005737">
    <property type="term" value="C:cytoplasm"/>
    <property type="evidence" value="ECO:0007669"/>
    <property type="project" value="TreeGrafter"/>
</dbReference>
<dbReference type="InterPro" id="IPR051247">
    <property type="entry name" value="RLC_Component"/>
</dbReference>
<dbReference type="PROSITE" id="PS50137">
    <property type="entry name" value="DS_RBD"/>
    <property type="match status" value="2"/>
</dbReference>
<evidence type="ECO:0000313" key="6">
    <source>
        <dbReference type="Proteomes" id="UP000327044"/>
    </source>
</evidence>
<accession>A0A5N4AWI5</accession>
<dbReference type="GO" id="GO:0035197">
    <property type="term" value="F:siRNA binding"/>
    <property type="evidence" value="ECO:0007669"/>
    <property type="project" value="TreeGrafter"/>
</dbReference>
<dbReference type="GO" id="GO:0030422">
    <property type="term" value="P:siRNA processing"/>
    <property type="evidence" value="ECO:0007669"/>
    <property type="project" value="TreeGrafter"/>
</dbReference>
<evidence type="ECO:0000256" key="3">
    <source>
        <dbReference type="SAM" id="MobiDB-lite"/>
    </source>
</evidence>
<dbReference type="SUPFAM" id="SSF54768">
    <property type="entry name" value="dsRNA-binding domain-like"/>
    <property type="match status" value="2"/>
</dbReference>
<feature type="domain" description="DRBM" evidence="4">
    <location>
        <begin position="5"/>
        <end position="74"/>
    </location>
</feature>
<comment type="caution">
    <text evidence="5">The sequence shown here is derived from an EMBL/GenBank/DDBJ whole genome shotgun (WGS) entry which is preliminary data.</text>
</comment>
<dbReference type="GO" id="GO:0003725">
    <property type="term" value="F:double-stranded RNA binding"/>
    <property type="evidence" value="ECO:0007669"/>
    <property type="project" value="TreeGrafter"/>
</dbReference>
<evidence type="ECO:0000256" key="1">
    <source>
        <dbReference type="ARBA" id="ARBA00022884"/>
    </source>
</evidence>
<dbReference type="Proteomes" id="UP000327044">
    <property type="component" value="Unassembled WGS sequence"/>
</dbReference>
<feature type="region of interest" description="Disordered" evidence="3">
    <location>
        <begin position="166"/>
        <end position="232"/>
    </location>
</feature>
<protein>
    <recommendedName>
        <fullName evidence="4">DRBM domain-containing protein</fullName>
    </recommendedName>
</protein>
<gene>
    <name evidence="5" type="ORF">PPYR_03911</name>
</gene>
<dbReference type="GO" id="GO:0070920">
    <property type="term" value="P:regulation of regulatory ncRNA processing"/>
    <property type="evidence" value="ECO:0007669"/>
    <property type="project" value="TreeGrafter"/>
</dbReference>
<dbReference type="CDD" id="cd00048">
    <property type="entry name" value="DSRM_SF"/>
    <property type="match status" value="1"/>
</dbReference>
<feature type="compositionally biased region" description="Basic and acidic residues" evidence="3">
    <location>
        <begin position="175"/>
        <end position="195"/>
    </location>
</feature>
<proteinExistence type="predicted"/>
<feature type="domain" description="DRBM" evidence="4">
    <location>
        <begin position="94"/>
        <end position="162"/>
    </location>
</feature>
<dbReference type="OrthoDB" id="5961559at2759"/>
<dbReference type="GO" id="GO:0070578">
    <property type="term" value="C:RISC-loading complex"/>
    <property type="evidence" value="ECO:0007669"/>
    <property type="project" value="TreeGrafter"/>
</dbReference>
<dbReference type="Pfam" id="PF00035">
    <property type="entry name" value="dsrm"/>
    <property type="match status" value="2"/>
</dbReference>
<dbReference type="Gene3D" id="3.30.160.20">
    <property type="match status" value="2"/>
</dbReference>
<dbReference type="SMART" id="SM00358">
    <property type="entry name" value="DSRM"/>
    <property type="match status" value="2"/>
</dbReference>
<dbReference type="EMBL" id="VVIM01000002">
    <property type="protein sequence ID" value="KAB0801725.1"/>
    <property type="molecule type" value="Genomic_DNA"/>
</dbReference>
<evidence type="ECO:0000259" key="4">
    <source>
        <dbReference type="PROSITE" id="PS50137"/>
    </source>
</evidence>
<reference evidence="5 6" key="1">
    <citation type="journal article" date="2018" name="Elife">
        <title>Firefly genomes illuminate parallel origins of bioluminescence in beetles.</title>
        <authorList>
            <person name="Fallon T.R."/>
            <person name="Lower S.E."/>
            <person name="Chang C.H."/>
            <person name="Bessho-Uehara M."/>
            <person name="Martin G.J."/>
            <person name="Bewick A.J."/>
            <person name="Behringer M."/>
            <person name="Debat H.J."/>
            <person name="Wong I."/>
            <person name="Day J.C."/>
            <person name="Suvorov A."/>
            <person name="Silva C.J."/>
            <person name="Stanger-Hall K.F."/>
            <person name="Hall D.W."/>
            <person name="Schmitz R.J."/>
            <person name="Nelson D.R."/>
            <person name="Lewis S.M."/>
            <person name="Shigenobu S."/>
            <person name="Bybee S.M."/>
            <person name="Larracuente A.M."/>
            <person name="Oba Y."/>
            <person name="Weng J.K."/>
        </authorList>
    </citation>
    <scope>NUCLEOTIDE SEQUENCE [LARGE SCALE GENOMIC DNA]</scope>
    <source>
        <strain evidence="5">1611_PpyrPB1</strain>
        <tissue evidence="5">Whole body</tissue>
    </source>
</reference>
<keyword evidence="6" id="KW-1185">Reference proteome</keyword>
<evidence type="ECO:0000256" key="2">
    <source>
        <dbReference type="PROSITE-ProRule" id="PRU00266"/>
    </source>
</evidence>
<dbReference type="AlphaFoldDB" id="A0A5N4AWI5"/>
<sequence length="252" mass="27222">MNSKLPVTILQELSVAQRWAPPEYTLLDEKKGTSNTNEFHYQVNANGQQAVGVGRSKKEAKHNAASALLDKLPKRARDDPVQSDVAPKKVKIHNYTSDLLNTCLKKKLPPPTFTQVAETGPAHCKEFICECKVTSITTSGTGHSKKEAQHFSAKEMMDRITNTLSESSTAALSKPEPDSSAKSPDGVKDEVDTKLEASSPVIENETEAKVKVKAPDSSLSTAAEEAPQSENAVSAIEKVCSDLCKDLDKGES</sequence>
<dbReference type="GO" id="GO:0007281">
    <property type="term" value="P:germ cell development"/>
    <property type="evidence" value="ECO:0007669"/>
    <property type="project" value="UniProtKB-ARBA"/>
</dbReference>
<dbReference type="InParanoid" id="A0A5N4AWI5"/>
<name>A0A5N4AWI5_PHOPY</name>
<dbReference type="FunFam" id="3.30.160.20:FF:000007">
    <property type="entry name" value="Double-stranded RNA-binding protein Staufen homolog 1"/>
    <property type="match status" value="2"/>
</dbReference>
<dbReference type="GO" id="GO:0005634">
    <property type="term" value="C:nucleus"/>
    <property type="evidence" value="ECO:0007669"/>
    <property type="project" value="TreeGrafter"/>
</dbReference>
<dbReference type="PANTHER" id="PTHR46205:SF3">
    <property type="entry name" value="LOQUACIOUS, ISOFORM B"/>
    <property type="match status" value="1"/>
</dbReference>
<dbReference type="InterPro" id="IPR014720">
    <property type="entry name" value="dsRBD_dom"/>
</dbReference>